<dbReference type="EMBL" id="PKPP01000371">
    <property type="protein sequence ID" value="PWA93647.1"/>
    <property type="molecule type" value="Genomic_DNA"/>
</dbReference>
<organism evidence="2 3">
    <name type="scientific">Artemisia annua</name>
    <name type="common">Sweet wormwood</name>
    <dbReference type="NCBI Taxonomy" id="35608"/>
    <lineage>
        <taxon>Eukaryota</taxon>
        <taxon>Viridiplantae</taxon>
        <taxon>Streptophyta</taxon>
        <taxon>Embryophyta</taxon>
        <taxon>Tracheophyta</taxon>
        <taxon>Spermatophyta</taxon>
        <taxon>Magnoliopsida</taxon>
        <taxon>eudicotyledons</taxon>
        <taxon>Gunneridae</taxon>
        <taxon>Pentapetalae</taxon>
        <taxon>asterids</taxon>
        <taxon>campanulids</taxon>
        <taxon>Asterales</taxon>
        <taxon>Asteraceae</taxon>
        <taxon>Asteroideae</taxon>
        <taxon>Anthemideae</taxon>
        <taxon>Artemisiinae</taxon>
        <taxon>Artemisia</taxon>
    </lineage>
</organism>
<dbReference type="PANTHER" id="PTHR46898">
    <property type="entry name" value="SENESCENCE-ASSOCIATED CARBOXYLESTERASE 101"/>
    <property type="match status" value="1"/>
</dbReference>
<dbReference type="PANTHER" id="PTHR46898:SF3">
    <property type="entry name" value="FUNGAL LIPASE-LIKE DOMAIN-CONTAINING PROTEIN"/>
    <property type="match status" value="1"/>
</dbReference>
<dbReference type="Pfam" id="PF18117">
    <property type="entry name" value="EDS1_EP"/>
    <property type="match status" value="1"/>
</dbReference>
<feature type="domain" description="EDS1 EP" evidence="1">
    <location>
        <begin position="31"/>
        <end position="178"/>
    </location>
</feature>
<protein>
    <submittedName>
        <fullName evidence="2">Alpha/Beta hydrolase fold protein</fullName>
    </submittedName>
</protein>
<dbReference type="Proteomes" id="UP000245207">
    <property type="component" value="Unassembled WGS sequence"/>
</dbReference>
<name>A0A2U1Q6M9_ARTAN</name>
<keyword evidence="3" id="KW-1185">Reference proteome</keyword>
<keyword evidence="2" id="KW-0378">Hydrolase</keyword>
<evidence type="ECO:0000259" key="1">
    <source>
        <dbReference type="Pfam" id="PF18117"/>
    </source>
</evidence>
<dbReference type="STRING" id="35608.A0A2U1Q6M9"/>
<sequence length="288" mass="34080">MAIIRKRRCLHRNCTSSSIPFTLNPTWASELELEERHAKEALWNKQGLDCPLMIEPLDIGEYYKNLKEKVNNKDVDASYANRPKHYKLLEKWLMEDKKDVNPSDEKQEAFNLNKDSCFWAHVEQAFFSLKLFKDGISSNNREVLEQNLDNFMAYVMHAVNDYMVSSDIFTEGSNLRIIRNFECPKFIKNEYPKFRFGYLKLWTFEFQQLYSIYLLRNTCRKYILFELFEVEKCSNRLATALLKIKMLNNGISKINAVSRTQLHKPQASQLTSKQQRNRLHVIKCCNSF</sequence>
<evidence type="ECO:0000313" key="3">
    <source>
        <dbReference type="Proteomes" id="UP000245207"/>
    </source>
</evidence>
<gene>
    <name evidence="2" type="ORF">CTI12_AA068540</name>
</gene>
<proteinExistence type="predicted"/>
<comment type="caution">
    <text evidence="2">The sequence shown here is derived from an EMBL/GenBank/DDBJ whole genome shotgun (WGS) entry which is preliminary data.</text>
</comment>
<dbReference type="GO" id="GO:0052689">
    <property type="term" value="F:carboxylic ester hydrolase activity"/>
    <property type="evidence" value="ECO:0007669"/>
    <property type="project" value="InterPro"/>
</dbReference>
<evidence type="ECO:0000313" key="2">
    <source>
        <dbReference type="EMBL" id="PWA93647.1"/>
    </source>
</evidence>
<dbReference type="InterPro" id="IPR044603">
    <property type="entry name" value="SAG101-like"/>
</dbReference>
<dbReference type="InterPro" id="IPR041266">
    <property type="entry name" value="EDS1_EP"/>
</dbReference>
<accession>A0A2U1Q6M9</accession>
<dbReference type="GO" id="GO:0006952">
    <property type="term" value="P:defense response"/>
    <property type="evidence" value="ECO:0007669"/>
    <property type="project" value="InterPro"/>
</dbReference>
<dbReference type="AlphaFoldDB" id="A0A2U1Q6M9"/>
<reference evidence="2 3" key="1">
    <citation type="journal article" date="2018" name="Mol. Plant">
        <title>The genome of Artemisia annua provides insight into the evolution of Asteraceae family and artemisinin biosynthesis.</title>
        <authorList>
            <person name="Shen Q."/>
            <person name="Zhang L."/>
            <person name="Liao Z."/>
            <person name="Wang S."/>
            <person name="Yan T."/>
            <person name="Shi P."/>
            <person name="Liu M."/>
            <person name="Fu X."/>
            <person name="Pan Q."/>
            <person name="Wang Y."/>
            <person name="Lv Z."/>
            <person name="Lu X."/>
            <person name="Zhang F."/>
            <person name="Jiang W."/>
            <person name="Ma Y."/>
            <person name="Chen M."/>
            <person name="Hao X."/>
            <person name="Li L."/>
            <person name="Tang Y."/>
            <person name="Lv G."/>
            <person name="Zhou Y."/>
            <person name="Sun X."/>
            <person name="Brodelius P.E."/>
            <person name="Rose J.K.C."/>
            <person name="Tang K."/>
        </authorList>
    </citation>
    <scope>NUCLEOTIDE SEQUENCE [LARGE SCALE GENOMIC DNA]</scope>
    <source>
        <strain evidence="3">cv. Huhao1</strain>
        <tissue evidence="2">Leaf</tissue>
    </source>
</reference>